<feature type="compositionally biased region" description="Low complexity" evidence="4">
    <location>
        <begin position="517"/>
        <end position="542"/>
    </location>
</feature>
<keyword evidence="8" id="KW-1185">Reference proteome</keyword>
<dbReference type="Gene3D" id="3.50.50.60">
    <property type="entry name" value="FAD/NAD(P)-binding domain"/>
    <property type="match status" value="2"/>
</dbReference>
<comment type="caution">
    <text evidence="7">The sequence shown here is derived from an EMBL/GenBank/DDBJ whole genome shotgun (WGS) entry which is preliminary data.</text>
</comment>
<keyword evidence="7" id="KW-0489">Methyltransferase</keyword>
<dbReference type="GO" id="GO:0008168">
    <property type="term" value="F:methyltransferase activity"/>
    <property type="evidence" value="ECO:0007669"/>
    <property type="project" value="UniProtKB-KW"/>
</dbReference>
<evidence type="ECO:0000313" key="7">
    <source>
        <dbReference type="EMBL" id="MDR6168672.1"/>
    </source>
</evidence>
<name>A0ABU1I578_9MICO</name>
<evidence type="ECO:0000259" key="5">
    <source>
        <dbReference type="Pfam" id="PF07992"/>
    </source>
</evidence>
<sequence>MQNLDQDVVIVGAGPAGLSAAQMLGRARRRTLVLDSDSPRNRFAEHMHAVVGFDGTSPSELRRRGREEAERYGVVFRSARVERVDEIDGGLEVVLAGSTERITTRALLVATGVSDRMPDVPGLAERWGRTVLHCPYCHGWEVRDRRIGVLATSPMSLHQIELVRQWSPDVVAFTAAAGDLGDDVRERLRARGIRTVASPVVAVTGPAEAADDADDAAIGDVVTADGHRVAIDAIFTGGHLEPHDGFLAGLDLARADGPVGSFIAVDAAGATSHPLVWAAGNVVAPMANVPLSMGAGSMAGAAVNAALVALDAAAAVERRRGHAADWEARYAETDRVWSGRVNETTSTVIAELEAAGSFAPTTALDLGCGEGGDALWLASRGWSVTGVDLSPTAVARARAAARNAQLDATFVAGEIDAAELGEFDLVTTSFLHSWDPEFSRIPLLRAALRHVAPGGRLLVVSHVGGPPRGPEDVEPHEHPPFATPAEERAALELDPAEWIVEREEVVERREIHERRAPVASSPAASSRAASAPAASSRAASRPPHLLDGVLLLRRLP</sequence>
<dbReference type="InterPro" id="IPR023753">
    <property type="entry name" value="FAD/NAD-binding_dom"/>
</dbReference>
<dbReference type="EMBL" id="JAVIZA010000001">
    <property type="protein sequence ID" value="MDR6168672.1"/>
    <property type="molecule type" value="Genomic_DNA"/>
</dbReference>
<dbReference type="Proteomes" id="UP001260188">
    <property type="component" value="Unassembled WGS sequence"/>
</dbReference>
<keyword evidence="2" id="KW-0560">Oxidoreductase</keyword>
<feature type="domain" description="Methyltransferase" evidence="6">
    <location>
        <begin position="364"/>
        <end position="455"/>
    </location>
</feature>
<accession>A0ABU1I578</accession>
<reference evidence="7 8" key="1">
    <citation type="submission" date="2023-08" db="EMBL/GenBank/DDBJ databases">
        <title>Functional and genomic diversity of the sorghum phyllosphere microbiome.</title>
        <authorList>
            <person name="Shade A."/>
        </authorList>
    </citation>
    <scope>NUCLEOTIDE SEQUENCE [LARGE SCALE GENOMIC DNA]</scope>
    <source>
        <strain evidence="7 8">SORGH_AS_0919</strain>
    </source>
</reference>
<dbReference type="InterPro" id="IPR036188">
    <property type="entry name" value="FAD/NAD-bd_sf"/>
</dbReference>
<gene>
    <name evidence="7" type="ORF">QE367_002876</name>
</gene>
<dbReference type="Pfam" id="PF13649">
    <property type="entry name" value="Methyltransf_25"/>
    <property type="match status" value="1"/>
</dbReference>
<protein>
    <submittedName>
        <fullName evidence="7">Thioredoxin reductase/SAM-dependent methyltransferase</fullName>
    </submittedName>
</protein>
<dbReference type="Pfam" id="PF07992">
    <property type="entry name" value="Pyr_redox_2"/>
    <property type="match status" value="1"/>
</dbReference>
<dbReference type="SUPFAM" id="SSF51905">
    <property type="entry name" value="FAD/NAD(P)-binding domain"/>
    <property type="match status" value="2"/>
</dbReference>
<dbReference type="RefSeq" id="WP_309667618.1">
    <property type="nucleotide sequence ID" value="NZ_JAVIZA010000001.1"/>
</dbReference>
<feature type="domain" description="FAD/NAD(P)-binding" evidence="5">
    <location>
        <begin position="7"/>
        <end position="287"/>
    </location>
</feature>
<evidence type="ECO:0000313" key="8">
    <source>
        <dbReference type="Proteomes" id="UP001260188"/>
    </source>
</evidence>
<dbReference type="PRINTS" id="PR00368">
    <property type="entry name" value="FADPNR"/>
</dbReference>
<dbReference type="SUPFAM" id="SSF53335">
    <property type="entry name" value="S-adenosyl-L-methionine-dependent methyltransferases"/>
    <property type="match status" value="1"/>
</dbReference>
<evidence type="ECO:0000256" key="2">
    <source>
        <dbReference type="ARBA" id="ARBA00023002"/>
    </source>
</evidence>
<feature type="region of interest" description="Disordered" evidence="4">
    <location>
        <begin position="510"/>
        <end position="542"/>
    </location>
</feature>
<evidence type="ECO:0000256" key="3">
    <source>
        <dbReference type="ARBA" id="ARBA00048132"/>
    </source>
</evidence>
<dbReference type="InterPro" id="IPR029063">
    <property type="entry name" value="SAM-dependent_MTases_sf"/>
</dbReference>
<evidence type="ECO:0000259" key="6">
    <source>
        <dbReference type="Pfam" id="PF13649"/>
    </source>
</evidence>
<evidence type="ECO:0000256" key="1">
    <source>
        <dbReference type="ARBA" id="ARBA00022630"/>
    </source>
</evidence>
<keyword evidence="1" id="KW-0285">Flavoprotein</keyword>
<dbReference type="CDD" id="cd02440">
    <property type="entry name" value="AdoMet_MTases"/>
    <property type="match status" value="1"/>
</dbReference>
<dbReference type="Gene3D" id="3.40.50.150">
    <property type="entry name" value="Vaccinia Virus protein VP39"/>
    <property type="match status" value="1"/>
</dbReference>
<dbReference type="InterPro" id="IPR041698">
    <property type="entry name" value="Methyltransf_25"/>
</dbReference>
<dbReference type="InterPro" id="IPR050097">
    <property type="entry name" value="Ferredoxin-NADP_redctase_2"/>
</dbReference>
<proteinExistence type="predicted"/>
<evidence type="ECO:0000256" key="4">
    <source>
        <dbReference type="SAM" id="MobiDB-lite"/>
    </source>
</evidence>
<comment type="catalytic activity">
    <reaction evidence="3">
        <text>[thioredoxin]-dithiol + NADP(+) = [thioredoxin]-disulfide + NADPH + H(+)</text>
        <dbReference type="Rhea" id="RHEA:20345"/>
        <dbReference type="Rhea" id="RHEA-COMP:10698"/>
        <dbReference type="Rhea" id="RHEA-COMP:10700"/>
        <dbReference type="ChEBI" id="CHEBI:15378"/>
        <dbReference type="ChEBI" id="CHEBI:29950"/>
        <dbReference type="ChEBI" id="CHEBI:50058"/>
        <dbReference type="ChEBI" id="CHEBI:57783"/>
        <dbReference type="ChEBI" id="CHEBI:58349"/>
        <dbReference type="EC" id="1.8.1.9"/>
    </reaction>
</comment>
<dbReference type="PANTHER" id="PTHR48105">
    <property type="entry name" value="THIOREDOXIN REDUCTASE 1-RELATED-RELATED"/>
    <property type="match status" value="1"/>
</dbReference>
<organism evidence="7 8">
    <name type="scientific">Microbacterium paludicola</name>
    <dbReference type="NCBI Taxonomy" id="300019"/>
    <lineage>
        <taxon>Bacteria</taxon>
        <taxon>Bacillati</taxon>
        <taxon>Actinomycetota</taxon>
        <taxon>Actinomycetes</taxon>
        <taxon>Micrococcales</taxon>
        <taxon>Microbacteriaceae</taxon>
        <taxon>Microbacterium</taxon>
    </lineage>
</organism>
<dbReference type="GO" id="GO:0032259">
    <property type="term" value="P:methylation"/>
    <property type="evidence" value="ECO:0007669"/>
    <property type="project" value="UniProtKB-KW"/>
</dbReference>
<keyword evidence="7" id="KW-0808">Transferase</keyword>
<dbReference type="PRINTS" id="PR00469">
    <property type="entry name" value="PNDRDTASEII"/>
</dbReference>